<gene>
    <name evidence="1" type="ORF">ENN90_14580</name>
</gene>
<proteinExistence type="predicted"/>
<dbReference type="InterPro" id="IPR038765">
    <property type="entry name" value="Papain-like_cys_pep_sf"/>
</dbReference>
<dbReference type="Proteomes" id="UP000886047">
    <property type="component" value="Unassembled WGS sequence"/>
</dbReference>
<name>A0A831PLQ9_9BACT</name>
<comment type="caution">
    <text evidence="1">The sequence shown here is derived from an EMBL/GenBank/DDBJ whole genome shotgun (WGS) entry which is preliminary data.</text>
</comment>
<dbReference type="Pfam" id="PF07313">
    <property type="entry name" value="AmiA-like"/>
    <property type="match status" value="1"/>
</dbReference>
<accession>A0A831PLQ9</accession>
<organism evidence="1">
    <name type="scientific">Mariniphaga anaerophila</name>
    <dbReference type="NCBI Taxonomy" id="1484053"/>
    <lineage>
        <taxon>Bacteria</taxon>
        <taxon>Pseudomonadati</taxon>
        <taxon>Bacteroidota</taxon>
        <taxon>Bacteroidia</taxon>
        <taxon>Marinilabiliales</taxon>
        <taxon>Prolixibacteraceae</taxon>
        <taxon>Mariniphaga</taxon>
    </lineage>
</organism>
<dbReference type="SUPFAM" id="SSF54001">
    <property type="entry name" value="Cysteine proteinases"/>
    <property type="match status" value="1"/>
</dbReference>
<dbReference type="AlphaFoldDB" id="A0A831PLQ9"/>
<sequence>MRLLSLSVIYFLLTSCTFKGNVETEKFKTVSTGEDKEILQQVLELFAEETSSPTSLLMVKLGTYFMKTPYIAHTLETADEEQLVVNLRGLDCTTLVENCLALAKTIQSGDHTFNQFTKELKNVRYRSGKIDGYPSRLHYTTDWIFDNQQKKLVRNLSKEIGATPYPKEINFMSTHPDSYRQLKDSSHLVEIIAQKEKDINSRQHFYIPEEKLAEVEDQLMDGDIVGITTSIEGLDISHMGILVRKAGRIHLLHASSSAEKVVLSDETLEEYLLNSKSATGIMVARPL</sequence>
<dbReference type="EMBL" id="DSDK01000816">
    <property type="protein sequence ID" value="HDR52820.1"/>
    <property type="molecule type" value="Genomic_DNA"/>
</dbReference>
<dbReference type="Gene3D" id="1.10.3670.10">
    <property type="entry name" value="Putative xylanase like domain"/>
    <property type="match status" value="1"/>
</dbReference>
<dbReference type="InterPro" id="IPR010846">
    <property type="entry name" value="AmiA-like"/>
</dbReference>
<protein>
    <submittedName>
        <fullName evidence="1">DUF1460 domain-containing protein</fullName>
    </submittedName>
</protein>
<dbReference type="Gene3D" id="2.30.260.10">
    <property type="entry name" value="putative xylanase like domain"/>
    <property type="match status" value="1"/>
</dbReference>
<dbReference type="PROSITE" id="PS51257">
    <property type="entry name" value="PROKAR_LIPOPROTEIN"/>
    <property type="match status" value="1"/>
</dbReference>
<reference evidence="1" key="1">
    <citation type="journal article" date="2020" name="mSystems">
        <title>Genome- and Community-Level Interaction Insights into Carbon Utilization and Element Cycling Functions of Hydrothermarchaeota in Hydrothermal Sediment.</title>
        <authorList>
            <person name="Zhou Z."/>
            <person name="Liu Y."/>
            <person name="Xu W."/>
            <person name="Pan J."/>
            <person name="Luo Z.H."/>
            <person name="Li M."/>
        </authorList>
    </citation>
    <scope>NUCLEOTIDE SEQUENCE [LARGE SCALE GENOMIC DNA]</scope>
    <source>
        <strain evidence="1">SpSt-1217</strain>
    </source>
</reference>
<evidence type="ECO:0000313" key="1">
    <source>
        <dbReference type="EMBL" id="HDR52820.1"/>
    </source>
</evidence>